<dbReference type="PANTHER" id="PTHR33974">
    <property type="entry name" value="VASCULAR-RELATED UNKNOWN PROTEIN 1-RELATED"/>
    <property type="match status" value="1"/>
</dbReference>
<gene>
    <name evidence="2" type="ORF">MANES_12G075700v8</name>
</gene>
<reference evidence="3" key="1">
    <citation type="journal article" date="2016" name="Nat. Biotechnol.">
        <title>Sequencing wild and cultivated cassava and related species reveals extensive interspecific hybridization and genetic diversity.</title>
        <authorList>
            <person name="Bredeson J.V."/>
            <person name="Lyons J.B."/>
            <person name="Prochnik S.E."/>
            <person name="Wu G.A."/>
            <person name="Ha C.M."/>
            <person name="Edsinger-Gonzales E."/>
            <person name="Grimwood J."/>
            <person name="Schmutz J."/>
            <person name="Rabbi I.Y."/>
            <person name="Egesi C."/>
            <person name="Nauluvula P."/>
            <person name="Lebot V."/>
            <person name="Ndunguru J."/>
            <person name="Mkamilo G."/>
            <person name="Bart R.S."/>
            <person name="Setter T.L."/>
            <person name="Gleadow R.M."/>
            <person name="Kulakow P."/>
            <person name="Ferguson M.E."/>
            <person name="Rounsley S."/>
            <person name="Rokhsar D.S."/>
        </authorList>
    </citation>
    <scope>NUCLEOTIDE SEQUENCE [LARGE SCALE GENOMIC DNA]</scope>
    <source>
        <strain evidence="3">cv. AM560-2</strain>
    </source>
</reference>
<dbReference type="AlphaFoldDB" id="A0A2C9UVK4"/>
<dbReference type="InterPro" id="IPR039280">
    <property type="entry name" value="VUP"/>
</dbReference>
<name>A0A2C9UVK4_MANES</name>
<protein>
    <submittedName>
        <fullName evidence="2">Uncharacterized protein</fullName>
    </submittedName>
</protein>
<sequence>MDVSMNKNSSMNRAAASDQESSGWTAYFEDFSTHRDQDDCFSSGFGSSSMVSDAASYPAWKSSTHHNYNHCSSIGDSPTPIIPNKLSFKKTRARKFSHHDDSLEDTASSPVNSPKVSDFLTTDMNPRKSNDHFNSSLSKEGGLEHYGRVEETDDDERCEMNKDCTELKKRGLCLVPLSMLVNYLG</sequence>
<keyword evidence="3" id="KW-1185">Reference proteome</keyword>
<proteinExistence type="predicted"/>
<accession>A0A2C9UVK4</accession>
<comment type="caution">
    <text evidence="2">The sequence shown here is derived from an EMBL/GenBank/DDBJ whole genome shotgun (WGS) entry which is preliminary data.</text>
</comment>
<dbReference type="EMBL" id="CM004398">
    <property type="protein sequence ID" value="OAY35143.1"/>
    <property type="molecule type" value="Genomic_DNA"/>
</dbReference>
<dbReference type="PANTHER" id="PTHR33974:SF2">
    <property type="entry name" value="VASCULAR-RELATED UNKNOWN PROTEIN 1"/>
    <property type="match status" value="1"/>
</dbReference>
<dbReference type="GO" id="GO:0010089">
    <property type="term" value="P:xylem development"/>
    <property type="evidence" value="ECO:0007669"/>
    <property type="project" value="InterPro"/>
</dbReference>
<organism evidence="2 3">
    <name type="scientific">Manihot esculenta</name>
    <name type="common">Cassava</name>
    <name type="synonym">Jatropha manihot</name>
    <dbReference type="NCBI Taxonomy" id="3983"/>
    <lineage>
        <taxon>Eukaryota</taxon>
        <taxon>Viridiplantae</taxon>
        <taxon>Streptophyta</taxon>
        <taxon>Embryophyta</taxon>
        <taxon>Tracheophyta</taxon>
        <taxon>Spermatophyta</taxon>
        <taxon>Magnoliopsida</taxon>
        <taxon>eudicotyledons</taxon>
        <taxon>Gunneridae</taxon>
        <taxon>Pentapetalae</taxon>
        <taxon>rosids</taxon>
        <taxon>fabids</taxon>
        <taxon>Malpighiales</taxon>
        <taxon>Euphorbiaceae</taxon>
        <taxon>Crotonoideae</taxon>
        <taxon>Manihoteae</taxon>
        <taxon>Manihot</taxon>
    </lineage>
</organism>
<feature type="compositionally biased region" description="Basic and acidic residues" evidence="1">
    <location>
        <begin position="141"/>
        <end position="150"/>
    </location>
</feature>
<dbReference type="Proteomes" id="UP000091857">
    <property type="component" value="Chromosome 12"/>
</dbReference>
<evidence type="ECO:0000256" key="1">
    <source>
        <dbReference type="SAM" id="MobiDB-lite"/>
    </source>
</evidence>
<dbReference type="STRING" id="3983.A0A2C9UVK4"/>
<dbReference type="Gramene" id="Manes.12G075700.1.v8.1">
    <property type="protein sequence ID" value="Manes.12G075700.1.v8.1.CDS"/>
    <property type="gene ID" value="Manes.12G075700.v8.1"/>
</dbReference>
<evidence type="ECO:0000313" key="2">
    <source>
        <dbReference type="EMBL" id="OAY35143.1"/>
    </source>
</evidence>
<dbReference type="OrthoDB" id="779856at2759"/>
<dbReference type="OMA" id="SHAAWNI"/>
<feature type="region of interest" description="Disordered" evidence="1">
    <location>
        <begin position="97"/>
        <end position="154"/>
    </location>
</feature>
<feature type="compositionally biased region" description="Polar residues" evidence="1">
    <location>
        <begin position="105"/>
        <end position="124"/>
    </location>
</feature>
<evidence type="ECO:0000313" key="3">
    <source>
        <dbReference type="Proteomes" id="UP000091857"/>
    </source>
</evidence>